<evidence type="ECO:0000313" key="5">
    <source>
        <dbReference type="Proteomes" id="UP000713985"/>
    </source>
</evidence>
<protein>
    <submittedName>
        <fullName evidence="3">Uncharacterized protein</fullName>
    </submittedName>
</protein>
<feature type="signal peptide" evidence="1">
    <location>
        <begin position="1"/>
        <end position="22"/>
    </location>
</feature>
<evidence type="ECO:0000313" key="2">
    <source>
        <dbReference type="EMBL" id="MQT24760.1"/>
    </source>
</evidence>
<organism evidence="3 4">
    <name type="scientific">Pseudomonas helleri</name>
    <dbReference type="NCBI Taxonomy" id="1608996"/>
    <lineage>
        <taxon>Bacteria</taxon>
        <taxon>Pseudomonadati</taxon>
        <taxon>Pseudomonadota</taxon>
        <taxon>Gammaproteobacteria</taxon>
        <taxon>Pseudomonadales</taxon>
        <taxon>Pseudomonadaceae</taxon>
        <taxon>Pseudomonas</taxon>
    </lineage>
</organism>
<dbReference type="EMBL" id="WIVT01000003">
    <property type="protein sequence ID" value="MQU15593.1"/>
    <property type="molecule type" value="Genomic_DNA"/>
</dbReference>
<feature type="chain" id="PRO_5044632174" evidence="1">
    <location>
        <begin position="23"/>
        <end position="166"/>
    </location>
</feature>
<dbReference type="Proteomes" id="UP000713985">
    <property type="component" value="Unassembled WGS sequence"/>
</dbReference>
<reference evidence="4 5" key="1">
    <citation type="submission" date="2019-10" db="EMBL/GenBank/DDBJ databases">
        <title>Evaluation of single-gene subtyping targets for Pseudomonas.</title>
        <authorList>
            <person name="Reichler S.J."/>
            <person name="Orsi R.H."/>
            <person name="Wiedmann M."/>
            <person name="Martin N.H."/>
            <person name="Murphy S.I."/>
        </authorList>
    </citation>
    <scope>NUCLEOTIDE SEQUENCE [LARGE SCALE GENOMIC DNA]</scope>
    <source>
        <strain evidence="2 5">FSL R10-0802</strain>
        <strain evidence="3 4">FSL R10-1594</strain>
    </source>
</reference>
<dbReference type="AlphaFoldDB" id="A0A6G1W156"/>
<comment type="caution">
    <text evidence="3">The sequence shown here is derived from an EMBL/GenBank/DDBJ whole genome shotgun (WGS) entry which is preliminary data.</text>
</comment>
<accession>A0A6G1W156</accession>
<dbReference type="EMBL" id="WIWP01000003">
    <property type="protein sequence ID" value="MQT24760.1"/>
    <property type="molecule type" value="Genomic_DNA"/>
</dbReference>
<keyword evidence="1" id="KW-0732">Signal</keyword>
<gene>
    <name evidence="3" type="ORF">GHN41_03905</name>
    <name evidence="2" type="ORF">GHN94_02785</name>
</gene>
<evidence type="ECO:0000313" key="3">
    <source>
        <dbReference type="EMBL" id="MQU15593.1"/>
    </source>
</evidence>
<proteinExistence type="predicted"/>
<dbReference type="OrthoDB" id="8757135at2"/>
<sequence length="166" mass="17910">MKRILSGLVLLGCAVGAMSAGADERFKFEAYPASAVSSKAVSKIDWKSNPDLAGYWKSKEAVEATVGKKPDFAGHFVVARYGCGTGCTASVFVDANNGKVYKAPMNETSTKDGAHKPTSNIIFMSDYRYVNGGPDMTETTGVVAWNEKASKFEILHKDKPVKLEMD</sequence>
<evidence type="ECO:0000313" key="4">
    <source>
        <dbReference type="Proteomes" id="UP000443000"/>
    </source>
</evidence>
<dbReference type="RefSeq" id="WP_153404083.1">
    <property type="nucleotide sequence ID" value="NZ_WIVT01000003.1"/>
</dbReference>
<evidence type="ECO:0000256" key="1">
    <source>
        <dbReference type="SAM" id="SignalP"/>
    </source>
</evidence>
<name>A0A6G1W156_9PSED</name>
<keyword evidence="5" id="KW-1185">Reference proteome</keyword>
<dbReference type="Proteomes" id="UP000443000">
    <property type="component" value="Unassembled WGS sequence"/>
</dbReference>